<evidence type="ECO:0000313" key="3">
    <source>
        <dbReference type="Proteomes" id="UP001596547"/>
    </source>
</evidence>
<keyword evidence="1" id="KW-0812">Transmembrane</keyword>
<organism evidence="2 3">
    <name type="scientific">Halomarina halobia</name>
    <dbReference type="NCBI Taxonomy" id="3033386"/>
    <lineage>
        <taxon>Archaea</taxon>
        <taxon>Methanobacteriati</taxon>
        <taxon>Methanobacteriota</taxon>
        <taxon>Stenosarchaea group</taxon>
        <taxon>Halobacteria</taxon>
        <taxon>Halobacteriales</taxon>
        <taxon>Natronomonadaceae</taxon>
        <taxon>Halomarina</taxon>
    </lineage>
</organism>
<dbReference type="RefSeq" id="WP_276304447.1">
    <property type="nucleotide sequence ID" value="NZ_CP119992.1"/>
</dbReference>
<name>A0ABD6A6P8_9EURY</name>
<feature type="transmembrane region" description="Helical" evidence="1">
    <location>
        <begin position="36"/>
        <end position="54"/>
    </location>
</feature>
<evidence type="ECO:0000313" key="2">
    <source>
        <dbReference type="EMBL" id="MFC7316294.1"/>
    </source>
</evidence>
<dbReference type="EMBL" id="JBHTBF010000002">
    <property type="protein sequence ID" value="MFC7316294.1"/>
    <property type="molecule type" value="Genomic_DNA"/>
</dbReference>
<dbReference type="AlphaFoldDB" id="A0ABD6A6P8"/>
<keyword evidence="3" id="KW-1185">Reference proteome</keyword>
<keyword evidence="1" id="KW-0472">Membrane</keyword>
<dbReference type="Proteomes" id="UP001596547">
    <property type="component" value="Unassembled WGS sequence"/>
</dbReference>
<sequence length="70" mass="7759">MDAHVDVPLGRIAPQLLALLTFPLVFYIAVTSSLDQYAAVPLALLASWLVYYAVSNREELVGRVSDRGRR</sequence>
<gene>
    <name evidence="2" type="ORF">ACFQPE_05720</name>
</gene>
<comment type="caution">
    <text evidence="2">The sequence shown here is derived from an EMBL/GenBank/DDBJ whole genome shotgun (WGS) entry which is preliminary data.</text>
</comment>
<accession>A0ABD6A6P8</accession>
<feature type="transmembrane region" description="Helical" evidence="1">
    <location>
        <begin position="12"/>
        <end position="30"/>
    </location>
</feature>
<dbReference type="GeneID" id="79313988"/>
<keyword evidence="1" id="KW-1133">Transmembrane helix</keyword>
<evidence type="ECO:0000256" key="1">
    <source>
        <dbReference type="SAM" id="Phobius"/>
    </source>
</evidence>
<reference evidence="2 3" key="1">
    <citation type="journal article" date="2019" name="Int. J. Syst. Evol. Microbiol.">
        <title>The Global Catalogue of Microorganisms (GCM) 10K type strain sequencing project: providing services to taxonomists for standard genome sequencing and annotation.</title>
        <authorList>
            <consortium name="The Broad Institute Genomics Platform"/>
            <consortium name="The Broad Institute Genome Sequencing Center for Infectious Disease"/>
            <person name="Wu L."/>
            <person name="Ma J."/>
        </authorList>
    </citation>
    <scope>NUCLEOTIDE SEQUENCE [LARGE SCALE GENOMIC DNA]</scope>
    <source>
        <strain evidence="2 3">PSR21</strain>
    </source>
</reference>
<protein>
    <submittedName>
        <fullName evidence="2">Uncharacterized protein</fullName>
    </submittedName>
</protein>
<proteinExistence type="predicted"/>